<protein>
    <submittedName>
        <fullName evidence="2">DUF4270 domain-containing protein</fullName>
    </submittedName>
</protein>
<dbReference type="PROSITE" id="PS51257">
    <property type="entry name" value="PROKAR_LIPOPROTEIN"/>
    <property type="match status" value="1"/>
</dbReference>
<reference evidence="2 3" key="1">
    <citation type="submission" date="2019-04" db="EMBL/GenBank/DDBJ databases">
        <title>Pedobacter sp. AR-2-6 sp. nov., isolated from Arctic soil.</title>
        <authorList>
            <person name="Dahal R.H."/>
            <person name="Kim D.-U."/>
        </authorList>
    </citation>
    <scope>NUCLEOTIDE SEQUENCE [LARGE SCALE GENOMIC DNA]</scope>
    <source>
        <strain evidence="2 3">AR-2-6</strain>
    </source>
</reference>
<name>A0A4U1CFW4_9SPHI</name>
<sequence>MKFIKLDLLTLLISLFLFASCESTSTIGLEVDPSSAVQGDLIDTITINSRTQLEDVTNTRGVSRHPLGNLKDPIFGTTESSLAMVVNLPNAATHDFGTNPVLDSAVLVLNYGGQFYGDSTASYSVDVHQLTENISQNDTYLNNKTYTNATTVIGNKTGKIYPTTRYKITDIVSGKPDTLKTVTPQLRIVLDKTFIQNNIVNLAAANLKTNANFVQSFKGLKVQINKTGSTGNGGVMFFDFAGSNSALALYYKKQNSTTTTVTDTVPVVNFPIANSFNAIAATIKHDYTGTVIATQLANPNTQYAVTYLQPLAGLKNKITFPHLGKFATAIGKVIVNKAELVIDLSNGSDVIPYNAAPRLALYRYDIAEQRQNLPDNNPGSQTVAGDIRYPQNLSYSFGGFFDPIKKQYIFNVTLYVQDLLSGTTKDYGTFLAPTPSGASEFSFFPSISTGARSVIGTYKKNPIAGDNTMKLNIYYTKIN</sequence>
<comment type="caution">
    <text evidence="2">The sequence shown here is derived from an EMBL/GenBank/DDBJ whole genome shotgun (WGS) entry which is preliminary data.</text>
</comment>
<evidence type="ECO:0000313" key="2">
    <source>
        <dbReference type="EMBL" id="TKC03251.1"/>
    </source>
</evidence>
<gene>
    <name evidence="2" type="ORF">FA045_01390</name>
</gene>
<keyword evidence="1" id="KW-0732">Signal</keyword>
<dbReference type="Pfam" id="PF14092">
    <property type="entry name" value="DUF4270"/>
    <property type="match status" value="1"/>
</dbReference>
<dbReference type="AlphaFoldDB" id="A0A4U1CFW4"/>
<organism evidence="2 3">
    <name type="scientific">Pedobacter cryotolerans</name>
    <dbReference type="NCBI Taxonomy" id="2571270"/>
    <lineage>
        <taxon>Bacteria</taxon>
        <taxon>Pseudomonadati</taxon>
        <taxon>Bacteroidota</taxon>
        <taxon>Sphingobacteriia</taxon>
        <taxon>Sphingobacteriales</taxon>
        <taxon>Sphingobacteriaceae</taxon>
        <taxon>Pedobacter</taxon>
    </lineage>
</organism>
<feature type="signal peptide" evidence="1">
    <location>
        <begin position="1"/>
        <end position="19"/>
    </location>
</feature>
<dbReference type="InterPro" id="IPR025366">
    <property type="entry name" value="DUF4270"/>
</dbReference>
<accession>A0A4U1CFW4</accession>
<dbReference type="EMBL" id="SWBO01000001">
    <property type="protein sequence ID" value="TKC03251.1"/>
    <property type="molecule type" value="Genomic_DNA"/>
</dbReference>
<feature type="chain" id="PRO_5020865807" evidence="1">
    <location>
        <begin position="20"/>
        <end position="479"/>
    </location>
</feature>
<evidence type="ECO:0000256" key="1">
    <source>
        <dbReference type="SAM" id="SignalP"/>
    </source>
</evidence>
<evidence type="ECO:0000313" key="3">
    <source>
        <dbReference type="Proteomes" id="UP000310477"/>
    </source>
</evidence>
<proteinExistence type="predicted"/>
<keyword evidence="3" id="KW-1185">Reference proteome</keyword>
<dbReference type="Proteomes" id="UP000310477">
    <property type="component" value="Unassembled WGS sequence"/>
</dbReference>
<dbReference type="RefSeq" id="WP_136873677.1">
    <property type="nucleotide sequence ID" value="NZ_SWBO01000001.1"/>
</dbReference>
<dbReference type="OrthoDB" id="1466062at2"/>